<reference evidence="2" key="2">
    <citation type="submission" date="2023-02" db="EMBL/GenBank/DDBJ databases">
        <authorList>
            <consortium name="DOE Joint Genome Institute"/>
            <person name="Mondo S.J."/>
            <person name="Chang Y."/>
            <person name="Wang Y."/>
            <person name="Ahrendt S."/>
            <person name="Andreopoulos W."/>
            <person name="Barry K."/>
            <person name="Beard J."/>
            <person name="Benny G.L."/>
            <person name="Blankenship S."/>
            <person name="Bonito G."/>
            <person name="Cuomo C."/>
            <person name="Desiro A."/>
            <person name="Gervers K.A."/>
            <person name="Hundley H."/>
            <person name="Kuo A."/>
            <person name="LaButti K."/>
            <person name="Lang B.F."/>
            <person name="Lipzen A."/>
            <person name="O'Donnell K."/>
            <person name="Pangilinan J."/>
            <person name="Reynolds N."/>
            <person name="Sandor L."/>
            <person name="Smith M.W."/>
            <person name="Tsang A."/>
            <person name="Grigoriev I.V."/>
            <person name="Stajich J.E."/>
            <person name="Spatafora J.W."/>
        </authorList>
    </citation>
    <scope>NUCLEOTIDE SEQUENCE</scope>
    <source>
        <strain evidence="2">RSA 2281</strain>
    </source>
</reference>
<protein>
    <submittedName>
        <fullName evidence="2">Uncharacterized protein</fullName>
    </submittedName>
</protein>
<comment type="caution">
    <text evidence="2">The sequence shown here is derived from an EMBL/GenBank/DDBJ whole genome shotgun (WGS) entry which is preliminary data.</text>
</comment>
<accession>A0AAD5JVL9</accession>
<evidence type="ECO:0000313" key="2">
    <source>
        <dbReference type="EMBL" id="KAI9255771.1"/>
    </source>
</evidence>
<name>A0AAD5JVL9_9FUNG</name>
<organism evidence="2 3">
    <name type="scientific">Phascolomyces articulosus</name>
    <dbReference type="NCBI Taxonomy" id="60185"/>
    <lineage>
        <taxon>Eukaryota</taxon>
        <taxon>Fungi</taxon>
        <taxon>Fungi incertae sedis</taxon>
        <taxon>Mucoromycota</taxon>
        <taxon>Mucoromycotina</taxon>
        <taxon>Mucoromycetes</taxon>
        <taxon>Mucorales</taxon>
        <taxon>Lichtheimiaceae</taxon>
        <taxon>Phascolomyces</taxon>
    </lineage>
</organism>
<proteinExistence type="predicted"/>
<sequence length="109" mass="13313">MAWHFVWQDIPLMGTMHQISYLLNNFIYCFPIAHVHLQVCFFSSLLLIHFYTFYRFEQSIILISYLYISHSKSCFKTRQSLMPFSKNYCIMYHCSLEIWIHTLPYREQP</sequence>
<keyword evidence="1" id="KW-0472">Membrane</keyword>
<dbReference type="AlphaFoldDB" id="A0AAD5JVL9"/>
<evidence type="ECO:0000313" key="3">
    <source>
        <dbReference type="Proteomes" id="UP001209540"/>
    </source>
</evidence>
<dbReference type="EMBL" id="JAIXMP010000022">
    <property type="protein sequence ID" value="KAI9255771.1"/>
    <property type="molecule type" value="Genomic_DNA"/>
</dbReference>
<gene>
    <name evidence="2" type="ORF">BDA99DRAFT_517563</name>
</gene>
<reference evidence="2" key="1">
    <citation type="journal article" date="2022" name="IScience">
        <title>Evolution of zygomycete secretomes and the origins of terrestrial fungal ecologies.</title>
        <authorList>
            <person name="Chang Y."/>
            <person name="Wang Y."/>
            <person name="Mondo S."/>
            <person name="Ahrendt S."/>
            <person name="Andreopoulos W."/>
            <person name="Barry K."/>
            <person name="Beard J."/>
            <person name="Benny G.L."/>
            <person name="Blankenship S."/>
            <person name="Bonito G."/>
            <person name="Cuomo C."/>
            <person name="Desiro A."/>
            <person name="Gervers K.A."/>
            <person name="Hundley H."/>
            <person name="Kuo A."/>
            <person name="LaButti K."/>
            <person name="Lang B.F."/>
            <person name="Lipzen A."/>
            <person name="O'Donnell K."/>
            <person name="Pangilinan J."/>
            <person name="Reynolds N."/>
            <person name="Sandor L."/>
            <person name="Smith M.E."/>
            <person name="Tsang A."/>
            <person name="Grigoriev I.V."/>
            <person name="Stajich J.E."/>
            <person name="Spatafora J.W."/>
        </authorList>
    </citation>
    <scope>NUCLEOTIDE SEQUENCE</scope>
    <source>
        <strain evidence="2">RSA 2281</strain>
    </source>
</reference>
<evidence type="ECO:0000256" key="1">
    <source>
        <dbReference type="SAM" id="Phobius"/>
    </source>
</evidence>
<keyword evidence="3" id="KW-1185">Reference proteome</keyword>
<keyword evidence="1" id="KW-0812">Transmembrane</keyword>
<keyword evidence="1" id="KW-1133">Transmembrane helix</keyword>
<dbReference type="Proteomes" id="UP001209540">
    <property type="component" value="Unassembled WGS sequence"/>
</dbReference>
<feature type="transmembrane region" description="Helical" evidence="1">
    <location>
        <begin position="25"/>
        <end position="48"/>
    </location>
</feature>